<dbReference type="Proteomes" id="UP000253958">
    <property type="component" value="Chromosome"/>
</dbReference>
<feature type="region of interest" description="Disordered" evidence="1">
    <location>
        <begin position="26"/>
        <end position="65"/>
    </location>
</feature>
<reference evidence="2 3" key="2">
    <citation type="submission" date="2018-08" db="EMBL/GenBank/DDBJ databases">
        <title>Streptomyces kandeliansis sp. nov., an endophytic bacterium isolated from mangrove plant.</title>
        <authorList>
            <person name="Wang R."/>
        </authorList>
    </citation>
    <scope>NUCLEOTIDE SEQUENCE [LARGE SCALE GENOMIC DNA]</scope>
    <source>
        <strain evidence="3">H14(2018)</strain>
    </source>
</reference>
<accession>A0A1C6TPJ7</accession>
<dbReference type="AlphaFoldDB" id="A0A1C6TPJ7"/>
<reference evidence="2 3" key="1">
    <citation type="submission" date="2018-07" db="EMBL/GenBank/DDBJ databases">
        <authorList>
            <person name="Ye Y."/>
        </authorList>
    </citation>
    <scope>NUCLEOTIDE SEQUENCE [LARGE SCALE GENOMIC DNA]</scope>
    <source>
        <strain evidence="3">H14(2018)</strain>
    </source>
</reference>
<evidence type="ECO:0000256" key="1">
    <source>
        <dbReference type="SAM" id="MobiDB-lite"/>
    </source>
</evidence>
<sequence>MNVAARAAVNGVGVDRRIFGQSALSHTMAESDSLPHTRSNAHETRWDVDDPTTGATPACDGPTGS</sequence>
<organism evidence="2 3">
    <name type="scientific">Micromonospora aurantiaca</name>
    <name type="common">nom. illeg.</name>
    <dbReference type="NCBI Taxonomy" id="47850"/>
    <lineage>
        <taxon>Bacteria</taxon>
        <taxon>Bacillati</taxon>
        <taxon>Actinomycetota</taxon>
        <taxon>Actinomycetes</taxon>
        <taxon>Micromonosporales</taxon>
        <taxon>Micromonosporaceae</taxon>
        <taxon>Micromonospora</taxon>
    </lineage>
</organism>
<name>A0A1C6TPJ7_9ACTN</name>
<dbReference type="EMBL" id="CP031263">
    <property type="protein sequence ID" value="AXH93485.1"/>
    <property type="molecule type" value="Genomic_DNA"/>
</dbReference>
<evidence type="ECO:0000313" key="3">
    <source>
        <dbReference type="Proteomes" id="UP000253958"/>
    </source>
</evidence>
<feature type="compositionally biased region" description="Polar residues" evidence="1">
    <location>
        <begin position="26"/>
        <end position="38"/>
    </location>
</feature>
<evidence type="ECO:0000313" key="2">
    <source>
        <dbReference type="EMBL" id="AXH93485.1"/>
    </source>
</evidence>
<gene>
    <name evidence="2" type="ORF">DVH21_28080</name>
</gene>
<protein>
    <submittedName>
        <fullName evidence="2">Uncharacterized protein</fullName>
    </submittedName>
</protein>
<proteinExistence type="predicted"/>